<dbReference type="EMBL" id="LSBH01000001">
    <property type="protein sequence ID" value="OAQ86585.1"/>
    <property type="molecule type" value="Genomic_DNA"/>
</dbReference>
<comment type="caution">
    <text evidence="2">The sequence shown here is derived from an EMBL/GenBank/DDBJ whole genome shotgun (WGS) entry which is preliminary data.</text>
</comment>
<evidence type="ECO:0000313" key="1">
    <source>
        <dbReference type="EMBL" id="OAQ86585.1"/>
    </source>
</evidence>
<proteinExistence type="predicted"/>
<dbReference type="Proteomes" id="UP000078340">
    <property type="component" value="Unassembled WGS sequence"/>
</dbReference>
<evidence type="ECO:0000313" key="2">
    <source>
        <dbReference type="EMBL" id="OAQ94547.1"/>
    </source>
</evidence>
<dbReference type="Proteomes" id="UP000078240">
    <property type="component" value="Unassembled WGS sequence"/>
</dbReference>
<organism evidence="2 3">
    <name type="scientific">Purpureocillium lilacinum</name>
    <name type="common">Paecilomyces lilacinus</name>
    <dbReference type="NCBI Taxonomy" id="33203"/>
    <lineage>
        <taxon>Eukaryota</taxon>
        <taxon>Fungi</taxon>
        <taxon>Dikarya</taxon>
        <taxon>Ascomycota</taxon>
        <taxon>Pezizomycotina</taxon>
        <taxon>Sordariomycetes</taxon>
        <taxon>Hypocreomycetidae</taxon>
        <taxon>Hypocreales</taxon>
        <taxon>Ophiocordycipitaceae</taxon>
        <taxon>Purpureocillium</taxon>
    </lineage>
</organism>
<gene>
    <name evidence="1" type="ORF">VFPBJ_00625</name>
    <name evidence="2" type="ORF">VFPFJ_00656</name>
</gene>
<protein>
    <submittedName>
        <fullName evidence="2">Uncharacterized protein</fullName>
    </submittedName>
</protein>
<evidence type="ECO:0000313" key="3">
    <source>
        <dbReference type="Proteomes" id="UP000078340"/>
    </source>
</evidence>
<reference evidence="2 3" key="1">
    <citation type="submission" date="2016-02" db="EMBL/GenBank/DDBJ databases">
        <title>Biosynthesis of antibiotic leucinostatins and their inhibition on Phytophthora in bio-control Purpureocillium lilacinum.</title>
        <authorList>
            <person name="Wang G."/>
            <person name="Liu Z."/>
            <person name="Lin R."/>
            <person name="Li E."/>
            <person name="Mao Z."/>
            <person name="Ling J."/>
            <person name="Yin W."/>
            <person name="Xie B."/>
        </authorList>
    </citation>
    <scope>NUCLEOTIDE SEQUENCE [LARGE SCALE GENOMIC DNA]</scope>
    <source>
        <strain evidence="1">PLBJ-1</strain>
        <strain evidence="2">PLFJ-1</strain>
    </source>
</reference>
<name>A0A179HVZ5_PURLI</name>
<accession>A0A179HVZ5</accession>
<dbReference type="AlphaFoldDB" id="A0A179HVZ5"/>
<dbReference type="EMBL" id="LSBI01000001">
    <property type="protein sequence ID" value="OAQ94547.1"/>
    <property type="molecule type" value="Genomic_DNA"/>
</dbReference>
<sequence length="91" mass="9521">MAPAATSSRGRRRATKRGLLWSVVEQRSVNLSAPSIDPCHPMSPKATIGAVVKVGVGLVPTAEQTIKPARQVEMGRAYCGGARVLLAPGQT</sequence>